<dbReference type="EMBL" id="CP061800">
    <property type="protein sequence ID" value="QTA90753.1"/>
    <property type="molecule type" value="Genomic_DNA"/>
</dbReference>
<dbReference type="KEGG" id="dmm:dnm_068140"/>
<name>A0A975BSW0_9BACT</name>
<proteinExistence type="predicted"/>
<evidence type="ECO:0000313" key="2">
    <source>
        <dbReference type="Proteomes" id="UP000663722"/>
    </source>
</evidence>
<organism evidence="1 2">
    <name type="scientific">Desulfonema magnum</name>
    <dbReference type="NCBI Taxonomy" id="45655"/>
    <lineage>
        <taxon>Bacteria</taxon>
        <taxon>Pseudomonadati</taxon>
        <taxon>Thermodesulfobacteriota</taxon>
        <taxon>Desulfobacteria</taxon>
        <taxon>Desulfobacterales</taxon>
        <taxon>Desulfococcaceae</taxon>
        <taxon>Desulfonema</taxon>
    </lineage>
</organism>
<sequence>MNNEIFIGTMKGYPENYNPGSVWHSTDGGDHWNDITNDLQLKRISDVVYKGGYLYAATWCANAYRLKIR</sequence>
<gene>
    <name evidence="1" type="ORF">dnm_068140</name>
</gene>
<dbReference type="RefSeq" id="WP_207678807.1">
    <property type="nucleotide sequence ID" value="NZ_CP061800.1"/>
</dbReference>
<reference evidence="1" key="1">
    <citation type="journal article" date="2021" name="Microb. Physiol.">
        <title>Proteogenomic Insights into the Physiology of Marine, Sulfate-Reducing, Filamentous Desulfonema limicola and Desulfonema magnum.</title>
        <authorList>
            <person name="Schnaars V."/>
            <person name="Wohlbrand L."/>
            <person name="Scheve S."/>
            <person name="Hinrichs C."/>
            <person name="Reinhardt R."/>
            <person name="Rabus R."/>
        </authorList>
    </citation>
    <scope>NUCLEOTIDE SEQUENCE</scope>
    <source>
        <strain evidence="1">4be13</strain>
    </source>
</reference>
<dbReference type="Proteomes" id="UP000663722">
    <property type="component" value="Chromosome"/>
</dbReference>
<protein>
    <recommendedName>
        <fullName evidence="3">Glycosyl hydrolase</fullName>
    </recommendedName>
</protein>
<evidence type="ECO:0000313" key="1">
    <source>
        <dbReference type="EMBL" id="QTA90753.1"/>
    </source>
</evidence>
<accession>A0A975BSW0</accession>
<dbReference type="SUPFAM" id="SSF110296">
    <property type="entry name" value="Oligoxyloglucan reducing end-specific cellobiohydrolase"/>
    <property type="match status" value="1"/>
</dbReference>
<dbReference type="AlphaFoldDB" id="A0A975BSW0"/>
<keyword evidence="2" id="KW-1185">Reference proteome</keyword>
<evidence type="ECO:0008006" key="3">
    <source>
        <dbReference type="Google" id="ProtNLM"/>
    </source>
</evidence>